<evidence type="ECO:0000256" key="1">
    <source>
        <dbReference type="SAM" id="MobiDB-lite"/>
    </source>
</evidence>
<accession>A0A3N2R653</accession>
<dbReference type="EMBL" id="RDRB01000003">
    <property type="protein sequence ID" value="ROU02972.1"/>
    <property type="molecule type" value="Genomic_DNA"/>
</dbReference>
<comment type="caution">
    <text evidence="2">The sequence shown here is derived from an EMBL/GenBank/DDBJ whole genome shotgun (WGS) entry which is preliminary data.</text>
</comment>
<name>A0A3N2R653_9RHOB</name>
<dbReference type="AlphaFoldDB" id="A0A3N2R653"/>
<proteinExistence type="predicted"/>
<dbReference type="Proteomes" id="UP000268016">
    <property type="component" value="Unassembled WGS sequence"/>
</dbReference>
<feature type="region of interest" description="Disordered" evidence="1">
    <location>
        <begin position="248"/>
        <end position="271"/>
    </location>
</feature>
<gene>
    <name evidence="2" type="ORF">EAT49_06645</name>
</gene>
<evidence type="ECO:0008006" key="4">
    <source>
        <dbReference type="Google" id="ProtNLM"/>
    </source>
</evidence>
<protein>
    <recommendedName>
        <fullName evidence="4">DUF2125 domain-containing protein</fullName>
    </recommendedName>
</protein>
<evidence type="ECO:0000313" key="3">
    <source>
        <dbReference type="Proteomes" id="UP000268016"/>
    </source>
</evidence>
<sequence length="500" mass="51848">MSAQVTPEDVWAIQRDFYAATGLQVSAQESRSGDTLTLSDVTGTVVLPQGLGTISAILGPVDLTAQDDGSVTVAYRQPSQVRLVVDVMSGTPDELYLDVALTGTQETASTLATGSPDAIVFTTEAGRTTVSLTGIEVRGAPDIEGMDLSGITAVIDIQDTVNVATVTRDEATLTMDVQSVSGPTASLVRVDMQSDIGFLLDNSGSSASGVYSGRAVVPAAGIDYVDLASSIRAGLSLDVTTRSEGLSSISITSDPMNGESRQVSETATSEGRVSLGEAGLSIEGSTGEASLEYEDTLLIPFTIRAGVLGSQFLMQMPLLASDTPQGARLALAFEGLSLDERLVRLLDPSELLPRDPISFEFDIEGEMMVLADLVDFLTLGEMINGGVSPVEPTSVTLNSGAFSGAGVGLTSSGSFTIDLNDPTFLDGLPFRPTGSAQARATGVNGLIDTLVTMGLVAEEDAGIARLGLGMFSRNLGDDVLESSLEVTPEGSITVNGNRIR</sequence>
<keyword evidence="3" id="KW-1185">Reference proteome</keyword>
<organism evidence="2 3">
    <name type="scientific">Histidinibacterium lentulum</name>
    <dbReference type="NCBI Taxonomy" id="2480588"/>
    <lineage>
        <taxon>Bacteria</taxon>
        <taxon>Pseudomonadati</taxon>
        <taxon>Pseudomonadota</taxon>
        <taxon>Alphaproteobacteria</taxon>
        <taxon>Rhodobacterales</taxon>
        <taxon>Paracoccaceae</taxon>
        <taxon>Histidinibacterium</taxon>
    </lineage>
</organism>
<reference evidence="2 3" key="1">
    <citation type="submission" date="2018-10" db="EMBL/GenBank/DDBJ databases">
        <title>Histidinibacterium lentulum gen. nov., sp. nov., a marine bacterium from the culture broth of Picochlorum sp. 122.</title>
        <authorList>
            <person name="Wang G."/>
        </authorList>
    </citation>
    <scope>NUCLEOTIDE SEQUENCE [LARGE SCALE GENOMIC DNA]</scope>
    <source>
        <strain evidence="2 3">B17</strain>
    </source>
</reference>
<evidence type="ECO:0000313" key="2">
    <source>
        <dbReference type="EMBL" id="ROU02972.1"/>
    </source>
</evidence>